<evidence type="ECO:0000313" key="2">
    <source>
        <dbReference type="Proteomes" id="UP000821845"/>
    </source>
</evidence>
<comment type="caution">
    <text evidence="1">The sequence shown here is derived from an EMBL/GenBank/DDBJ whole genome shotgun (WGS) entry which is preliminary data.</text>
</comment>
<reference evidence="1" key="1">
    <citation type="submission" date="2020-05" db="EMBL/GenBank/DDBJ databases">
        <title>Large-scale comparative analyses of tick genomes elucidate their genetic diversity and vector capacities.</title>
        <authorList>
            <person name="Jia N."/>
            <person name="Wang J."/>
            <person name="Shi W."/>
            <person name="Du L."/>
            <person name="Sun Y."/>
            <person name="Zhan W."/>
            <person name="Jiang J."/>
            <person name="Wang Q."/>
            <person name="Zhang B."/>
            <person name="Ji P."/>
            <person name="Sakyi L.B."/>
            <person name="Cui X."/>
            <person name="Yuan T."/>
            <person name="Jiang B."/>
            <person name="Yang W."/>
            <person name="Lam T.T.-Y."/>
            <person name="Chang Q."/>
            <person name="Ding S."/>
            <person name="Wang X."/>
            <person name="Zhu J."/>
            <person name="Ruan X."/>
            <person name="Zhao L."/>
            <person name="Wei J."/>
            <person name="Que T."/>
            <person name="Du C."/>
            <person name="Cheng J."/>
            <person name="Dai P."/>
            <person name="Han X."/>
            <person name="Huang E."/>
            <person name="Gao Y."/>
            <person name="Liu J."/>
            <person name="Shao H."/>
            <person name="Ye R."/>
            <person name="Li L."/>
            <person name="Wei W."/>
            <person name="Wang X."/>
            <person name="Wang C."/>
            <person name="Yang T."/>
            <person name="Huo Q."/>
            <person name="Li W."/>
            <person name="Guo W."/>
            <person name="Chen H."/>
            <person name="Zhou L."/>
            <person name="Ni X."/>
            <person name="Tian J."/>
            <person name="Zhou Y."/>
            <person name="Sheng Y."/>
            <person name="Liu T."/>
            <person name="Pan Y."/>
            <person name="Xia L."/>
            <person name="Li J."/>
            <person name="Zhao F."/>
            <person name="Cao W."/>
        </authorList>
    </citation>
    <scope>NUCLEOTIDE SEQUENCE</scope>
    <source>
        <strain evidence="1">Hyas-2018</strain>
    </source>
</reference>
<dbReference type="EMBL" id="CM023491">
    <property type="protein sequence ID" value="KAH6940647.1"/>
    <property type="molecule type" value="Genomic_DNA"/>
</dbReference>
<organism evidence="1 2">
    <name type="scientific">Hyalomma asiaticum</name>
    <name type="common">Tick</name>
    <dbReference type="NCBI Taxonomy" id="266040"/>
    <lineage>
        <taxon>Eukaryota</taxon>
        <taxon>Metazoa</taxon>
        <taxon>Ecdysozoa</taxon>
        <taxon>Arthropoda</taxon>
        <taxon>Chelicerata</taxon>
        <taxon>Arachnida</taxon>
        <taxon>Acari</taxon>
        <taxon>Parasitiformes</taxon>
        <taxon>Ixodida</taxon>
        <taxon>Ixodoidea</taxon>
        <taxon>Ixodidae</taxon>
        <taxon>Hyalomminae</taxon>
        <taxon>Hyalomma</taxon>
    </lineage>
</organism>
<evidence type="ECO:0000313" key="1">
    <source>
        <dbReference type="EMBL" id="KAH6940647.1"/>
    </source>
</evidence>
<name>A0ACB7T2V7_HYAAI</name>
<protein>
    <submittedName>
        <fullName evidence="1">Uncharacterized protein</fullName>
    </submittedName>
</protein>
<proteinExistence type="predicted"/>
<gene>
    <name evidence="1" type="ORF">HPB50_003999</name>
</gene>
<dbReference type="Proteomes" id="UP000821845">
    <property type="component" value="Chromosome 11"/>
</dbReference>
<keyword evidence="2" id="KW-1185">Reference proteome</keyword>
<sequence length="181" mass="20441">MVFILPYESKILYIYEVWAQKREQMGWKPMSFYGSRADDEGIEKLTYLTYYSVKYGAAAGIFDGAVVSNATTLRHYLGRIGFWSLPAALSTGSYLATTHVLAKTTGKDNVYNHMLGGVVAASVWGWKFNSYALGFPLALILAALCGIKKLTVDYERPFIGKVPKYPEYWYFAQKHDLSIMK</sequence>
<accession>A0ACB7T2V7</accession>